<evidence type="ECO:0000313" key="6">
    <source>
        <dbReference type="EMBL" id="MDR5651357.1"/>
    </source>
</evidence>
<accession>A0ABU1F3D0</accession>
<evidence type="ECO:0000259" key="5">
    <source>
        <dbReference type="PROSITE" id="PS50977"/>
    </source>
</evidence>
<dbReference type="PANTHER" id="PTHR30055:SF234">
    <property type="entry name" value="HTH-TYPE TRANSCRIPTIONAL REGULATOR BETI"/>
    <property type="match status" value="1"/>
</dbReference>
<sequence>MTMRQEARDRRAMQIEAAAIAIVEEQGYAKATMQAIARRAGASMETLYNWYGDRHGLFRAMIARNTEAGRAALIACLAGDADSRRTLILVGELMLGVVTGDRSVMLARAAAADGTGELGRLIAELGRDTMMPMMGDLFRRIAREGWLAFDDADEAAETWLALTVSNLQYRRIVCRLPQPGPDIIAARARDAIKRMERLYPPIAPPAAPQ</sequence>
<reference evidence="6 7" key="1">
    <citation type="submission" date="2023-09" db="EMBL/GenBank/DDBJ databases">
        <title>Xinfangfangia sedmenti sp. nov., isolated the sedment.</title>
        <authorList>
            <person name="Xu L."/>
        </authorList>
    </citation>
    <scope>NUCLEOTIDE SEQUENCE [LARGE SCALE GENOMIC DNA]</scope>
    <source>
        <strain evidence="6 7">LG-4</strain>
    </source>
</reference>
<dbReference type="Pfam" id="PF14246">
    <property type="entry name" value="TetR_C_7"/>
    <property type="match status" value="1"/>
</dbReference>
<dbReference type="EMBL" id="JAVKPH010000001">
    <property type="protein sequence ID" value="MDR5651357.1"/>
    <property type="molecule type" value="Genomic_DNA"/>
</dbReference>
<dbReference type="PROSITE" id="PS50977">
    <property type="entry name" value="HTH_TETR_2"/>
    <property type="match status" value="1"/>
</dbReference>
<dbReference type="InterPro" id="IPR039536">
    <property type="entry name" value="TetR_C_Proteobacteria"/>
</dbReference>
<keyword evidence="3" id="KW-0804">Transcription</keyword>
<keyword evidence="2 4" id="KW-0238">DNA-binding</keyword>
<gene>
    <name evidence="6" type="ORF">RGD00_01965</name>
</gene>
<keyword evidence="7" id="KW-1185">Reference proteome</keyword>
<evidence type="ECO:0000256" key="4">
    <source>
        <dbReference type="PROSITE-ProRule" id="PRU00335"/>
    </source>
</evidence>
<dbReference type="SUPFAM" id="SSF46689">
    <property type="entry name" value="Homeodomain-like"/>
    <property type="match status" value="1"/>
</dbReference>
<name>A0ABU1F3D0_9RHOB</name>
<dbReference type="Proteomes" id="UP001247754">
    <property type="component" value="Unassembled WGS sequence"/>
</dbReference>
<dbReference type="PANTHER" id="PTHR30055">
    <property type="entry name" value="HTH-TYPE TRANSCRIPTIONAL REGULATOR RUTR"/>
    <property type="match status" value="1"/>
</dbReference>
<evidence type="ECO:0000256" key="3">
    <source>
        <dbReference type="ARBA" id="ARBA00023163"/>
    </source>
</evidence>
<feature type="DNA-binding region" description="H-T-H motif" evidence="4">
    <location>
        <begin position="32"/>
        <end position="51"/>
    </location>
</feature>
<proteinExistence type="predicted"/>
<dbReference type="InterPro" id="IPR050109">
    <property type="entry name" value="HTH-type_TetR-like_transc_reg"/>
</dbReference>
<evidence type="ECO:0000256" key="2">
    <source>
        <dbReference type="ARBA" id="ARBA00023125"/>
    </source>
</evidence>
<dbReference type="RefSeq" id="WP_310455471.1">
    <property type="nucleotide sequence ID" value="NZ_JAVKPH010000001.1"/>
</dbReference>
<evidence type="ECO:0000313" key="7">
    <source>
        <dbReference type="Proteomes" id="UP001247754"/>
    </source>
</evidence>
<dbReference type="Gene3D" id="1.10.357.10">
    <property type="entry name" value="Tetracycline Repressor, domain 2"/>
    <property type="match status" value="1"/>
</dbReference>
<keyword evidence="1" id="KW-0805">Transcription regulation</keyword>
<dbReference type="Pfam" id="PF00440">
    <property type="entry name" value="TetR_N"/>
    <property type="match status" value="1"/>
</dbReference>
<dbReference type="InterPro" id="IPR001647">
    <property type="entry name" value="HTH_TetR"/>
</dbReference>
<protein>
    <submittedName>
        <fullName evidence="6">TetR/AcrR family transcriptional regulator</fullName>
    </submittedName>
</protein>
<feature type="domain" description="HTH tetR-type" evidence="5">
    <location>
        <begin position="9"/>
        <end position="69"/>
    </location>
</feature>
<comment type="caution">
    <text evidence="6">The sequence shown here is derived from an EMBL/GenBank/DDBJ whole genome shotgun (WGS) entry which is preliminary data.</text>
</comment>
<evidence type="ECO:0000256" key="1">
    <source>
        <dbReference type="ARBA" id="ARBA00023015"/>
    </source>
</evidence>
<dbReference type="InterPro" id="IPR009057">
    <property type="entry name" value="Homeodomain-like_sf"/>
</dbReference>
<dbReference type="Gene3D" id="1.10.10.60">
    <property type="entry name" value="Homeodomain-like"/>
    <property type="match status" value="1"/>
</dbReference>
<organism evidence="6 7">
    <name type="scientific">Ruixingdingia sedimenti</name>
    <dbReference type="NCBI Taxonomy" id="3073604"/>
    <lineage>
        <taxon>Bacteria</taxon>
        <taxon>Pseudomonadati</taxon>
        <taxon>Pseudomonadota</taxon>
        <taxon>Alphaproteobacteria</taxon>
        <taxon>Rhodobacterales</taxon>
        <taxon>Paracoccaceae</taxon>
        <taxon>Ruixingdingia</taxon>
    </lineage>
</organism>